<dbReference type="Pfam" id="PF24883">
    <property type="entry name" value="NPHP3_N"/>
    <property type="match status" value="1"/>
</dbReference>
<keyword evidence="5" id="KW-1185">Reference proteome</keyword>
<dbReference type="InterPro" id="IPR056884">
    <property type="entry name" value="NPHP3-like_N"/>
</dbReference>
<keyword evidence="1" id="KW-0677">Repeat</keyword>
<feature type="domain" description="Nephrocystin 3-like N-terminal" evidence="3">
    <location>
        <begin position="29"/>
        <end position="77"/>
    </location>
</feature>
<comment type="caution">
    <text evidence="4">The sequence shown here is derived from an EMBL/GenBank/DDBJ whole genome shotgun (WGS) entry which is preliminary data.</text>
</comment>
<dbReference type="RefSeq" id="XP_070884360.1">
    <property type="nucleotide sequence ID" value="XM_071033317.1"/>
</dbReference>
<evidence type="ECO:0000256" key="2">
    <source>
        <dbReference type="SAM" id="MobiDB-lite"/>
    </source>
</evidence>
<sequence>MVNAAILDWLSTTTYESQQADLNSTRQTGTGQWFLECEEYREWMEVSQSTLYCPGIPGVGKTILTSIVVNDLYSRSKDNPTTGRTKRQSAVSMRSPTAGAGLTGNAIPC</sequence>
<gene>
    <name evidence="4" type="ORF">BJX67DRAFT_382868</name>
</gene>
<dbReference type="EMBL" id="JBFXLQ010000032">
    <property type="protein sequence ID" value="KAL2865381.1"/>
    <property type="molecule type" value="Genomic_DNA"/>
</dbReference>
<dbReference type="Gene3D" id="3.40.50.300">
    <property type="entry name" value="P-loop containing nucleotide triphosphate hydrolases"/>
    <property type="match status" value="1"/>
</dbReference>
<evidence type="ECO:0000313" key="5">
    <source>
        <dbReference type="Proteomes" id="UP001610432"/>
    </source>
</evidence>
<dbReference type="GeneID" id="98148389"/>
<organism evidence="4 5">
    <name type="scientific">Aspergillus lucknowensis</name>
    <dbReference type="NCBI Taxonomy" id="176173"/>
    <lineage>
        <taxon>Eukaryota</taxon>
        <taxon>Fungi</taxon>
        <taxon>Dikarya</taxon>
        <taxon>Ascomycota</taxon>
        <taxon>Pezizomycotina</taxon>
        <taxon>Eurotiomycetes</taxon>
        <taxon>Eurotiomycetidae</taxon>
        <taxon>Eurotiales</taxon>
        <taxon>Aspergillaceae</taxon>
        <taxon>Aspergillus</taxon>
        <taxon>Aspergillus subgen. Nidulantes</taxon>
    </lineage>
</organism>
<evidence type="ECO:0000259" key="3">
    <source>
        <dbReference type="Pfam" id="PF24883"/>
    </source>
</evidence>
<evidence type="ECO:0000256" key="1">
    <source>
        <dbReference type="ARBA" id="ARBA00022737"/>
    </source>
</evidence>
<feature type="region of interest" description="Disordered" evidence="2">
    <location>
        <begin position="75"/>
        <end position="109"/>
    </location>
</feature>
<dbReference type="InterPro" id="IPR027417">
    <property type="entry name" value="P-loop_NTPase"/>
</dbReference>
<feature type="compositionally biased region" description="Polar residues" evidence="2">
    <location>
        <begin position="79"/>
        <end position="95"/>
    </location>
</feature>
<name>A0ABR4LLI6_9EURO</name>
<reference evidence="4 5" key="1">
    <citation type="submission" date="2024-07" db="EMBL/GenBank/DDBJ databases">
        <title>Section-level genome sequencing and comparative genomics of Aspergillus sections Usti and Cavernicolus.</title>
        <authorList>
            <consortium name="Lawrence Berkeley National Laboratory"/>
            <person name="Nybo J.L."/>
            <person name="Vesth T.C."/>
            <person name="Theobald S."/>
            <person name="Frisvad J.C."/>
            <person name="Larsen T.O."/>
            <person name="Kjaerboelling I."/>
            <person name="Rothschild-Mancinelli K."/>
            <person name="Lyhne E.K."/>
            <person name="Kogle M.E."/>
            <person name="Barry K."/>
            <person name="Clum A."/>
            <person name="Na H."/>
            <person name="Ledsgaard L."/>
            <person name="Lin J."/>
            <person name="Lipzen A."/>
            <person name="Kuo A."/>
            <person name="Riley R."/>
            <person name="Mondo S."/>
            <person name="Labutti K."/>
            <person name="Haridas S."/>
            <person name="Pangalinan J."/>
            <person name="Salamov A.A."/>
            <person name="Simmons B.A."/>
            <person name="Magnuson J.K."/>
            <person name="Chen J."/>
            <person name="Drula E."/>
            <person name="Henrissat B."/>
            <person name="Wiebenga A."/>
            <person name="Lubbers R.J."/>
            <person name="Gomes A.C."/>
            <person name="Macurrencykelacurrency M.R."/>
            <person name="Stajich J."/>
            <person name="Grigoriev I.V."/>
            <person name="Mortensen U.H."/>
            <person name="De Vries R.P."/>
            <person name="Baker S.E."/>
            <person name="Andersen M.R."/>
        </authorList>
    </citation>
    <scope>NUCLEOTIDE SEQUENCE [LARGE SCALE GENOMIC DNA]</scope>
    <source>
        <strain evidence="4 5">CBS 449.75</strain>
    </source>
</reference>
<dbReference type="PANTHER" id="PTHR10039:SF15">
    <property type="entry name" value="NACHT DOMAIN-CONTAINING PROTEIN"/>
    <property type="match status" value="1"/>
</dbReference>
<dbReference type="PANTHER" id="PTHR10039">
    <property type="entry name" value="AMELOGENIN"/>
    <property type="match status" value="1"/>
</dbReference>
<evidence type="ECO:0000313" key="4">
    <source>
        <dbReference type="EMBL" id="KAL2865381.1"/>
    </source>
</evidence>
<dbReference type="Proteomes" id="UP001610432">
    <property type="component" value="Unassembled WGS sequence"/>
</dbReference>
<accession>A0ABR4LLI6</accession>
<protein>
    <recommendedName>
        <fullName evidence="3">Nephrocystin 3-like N-terminal domain-containing protein</fullName>
    </recommendedName>
</protein>
<proteinExistence type="predicted"/>